<dbReference type="EMBL" id="BONI01000023">
    <property type="protein sequence ID" value="GIG06452.1"/>
    <property type="molecule type" value="Genomic_DNA"/>
</dbReference>
<dbReference type="Proteomes" id="UP000630887">
    <property type="component" value="Unassembled WGS sequence"/>
</dbReference>
<sequence length="287" mass="28947">MAALLRGLLTTDTTSPAGDHHRPFTRPTRPADGTRPPSPRRRWAWPALSAAVATLAAALATASGELLALGLLGAAAAVRMLDRGMGGSFTRTGGPEPPPARAGSARPAGPPTRAATAATQTGDDHVTIIERSALPGIGMRYSLATVDGRRLAVICHASGRRDLLVYPSPHAEVAHSGVSLTSAQAHEVAELLHTLGVVDRLAAAGQFGAVTVAGLPVPAGGPYAGRRLGELVTRLPAGVSVLAVIHDGDSLTGPGPDVVLQGEDVLVVAGGRADLAAAAESVTGHPT</sequence>
<dbReference type="InterPro" id="IPR006037">
    <property type="entry name" value="RCK_C"/>
</dbReference>
<evidence type="ECO:0000259" key="2">
    <source>
        <dbReference type="PROSITE" id="PS51202"/>
    </source>
</evidence>
<protein>
    <recommendedName>
        <fullName evidence="2">RCK C-terminal domain-containing protein</fullName>
    </recommendedName>
</protein>
<evidence type="ECO:0000256" key="1">
    <source>
        <dbReference type="SAM" id="MobiDB-lite"/>
    </source>
</evidence>
<feature type="compositionally biased region" description="Low complexity" evidence="1">
    <location>
        <begin position="101"/>
        <end position="119"/>
    </location>
</feature>
<dbReference type="Pfam" id="PF25991">
    <property type="entry name" value="KhtT_N"/>
    <property type="match status" value="1"/>
</dbReference>
<feature type="domain" description="RCK C-terminal" evidence="2">
    <location>
        <begin position="199"/>
        <end position="284"/>
    </location>
</feature>
<dbReference type="RefSeq" id="WP_203692828.1">
    <property type="nucleotide sequence ID" value="NZ_BONI01000023.1"/>
</dbReference>
<dbReference type="AlphaFoldDB" id="A0A8J3P7C0"/>
<comment type="caution">
    <text evidence="3">The sequence shown here is derived from an EMBL/GenBank/DDBJ whole genome shotgun (WGS) entry which is preliminary data.</text>
</comment>
<keyword evidence="4" id="KW-1185">Reference proteome</keyword>
<organism evidence="3 4">
    <name type="scientific">Catellatospora coxensis</name>
    <dbReference type="NCBI Taxonomy" id="310354"/>
    <lineage>
        <taxon>Bacteria</taxon>
        <taxon>Bacillati</taxon>
        <taxon>Actinomycetota</taxon>
        <taxon>Actinomycetes</taxon>
        <taxon>Micromonosporales</taxon>
        <taxon>Micromonosporaceae</taxon>
        <taxon>Catellatospora</taxon>
    </lineage>
</organism>
<dbReference type="InterPro" id="IPR036721">
    <property type="entry name" value="RCK_C_sf"/>
</dbReference>
<dbReference type="Gene3D" id="3.30.70.1450">
    <property type="entry name" value="Regulator of K+ conductance, C-terminal domain"/>
    <property type="match status" value="1"/>
</dbReference>
<evidence type="ECO:0000313" key="4">
    <source>
        <dbReference type="Proteomes" id="UP000630887"/>
    </source>
</evidence>
<dbReference type="SUPFAM" id="SSF116726">
    <property type="entry name" value="TrkA C-terminal domain-like"/>
    <property type="match status" value="1"/>
</dbReference>
<reference evidence="3 4" key="1">
    <citation type="submission" date="2021-01" db="EMBL/GenBank/DDBJ databases">
        <title>Whole genome shotgun sequence of Catellatospora coxensis NBRC 107359.</title>
        <authorList>
            <person name="Komaki H."/>
            <person name="Tamura T."/>
        </authorList>
    </citation>
    <scope>NUCLEOTIDE SEQUENCE [LARGE SCALE GENOMIC DNA]</scope>
    <source>
        <strain evidence="3 4">NBRC 107359</strain>
    </source>
</reference>
<gene>
    <name evidence="3" type="ORF">Cco03nite_31520</name>
</gene>
<dbReference type="PROSITE" id="PS51202">
    <property type="entry name" value="RCK_C"/>
    <property type="match status" value="1"/>
</dbReference>
<name>A0A8J3P7C0_9ACTN</name>
<dbReference type="GO" id="GO:0008324">
    <property type="term" value="F:monoatomic cation transmembrane transporter activity"/>
    <property type="evidence" value="ECO:0007669"/>
    <property type="project" value="InterPro"/>
</dbReference>
<dbReference type="InterPro" id="IPR058776">
    <property type="entry name" value="KhtT-like_N"/>
</dbReference>
<feature type="region of interest" description="Disordered" evidence="1">
    <location>
        <begin position="1"/>
        <end position="41"/>
    </location>
</feature>
<accession>A0A8J3P7C0</accession>
<dbReference type="Pfam" id="PF02080">
    <property type="entry name" value="TrkA_C"/>
    <property type="match status" value="1"/>
</dbReference>
<proteinExistence type="predicted"/>
<dbReference type="GO" id="GO:0006813">
    <property type="term" value="P:potassium ion transport"/>
    <property type="evidence" value="ECO:0007669"/>
    <property type="project" value="InterPro"/>
</dbReference>
<feature type="region of interest" description="Disordered" evidence="1">
    <location>
        <begin position="87"/>
        <end position="122"/>
    </location>
</feature>
<evidence type="ECO:0000313" key="3">
    <source>
        <dbReference type="EMBL" id="GIG06452.1"/>
    </source>
</evidence>